<reference evidence="6" key="11">
    <citation type="journal article" date="1991" name="Virology">
        <title>Identification and DNA sequence of the large subunit of the capping enzyme from Shope fibroma virus.</title>
        <authorList>
            <person name="Upton C."/>
            <person name="Stuart D."/>
            <person name="McFadden G."/>
        </authorList>
    </citation>
    <scope>NUCLEOTIDE SEQUENCE [LARGE SCALE GENOMIC DNA]</scope>
    <source>
        <strain evidence="6">Kasza</strain>
    </source>
</reference>
<dbReference type="InterPro" id="IPR006652">
    <property type="entry name" value="Kelch_1"/>
</dbReference>
<dbReference type="InterPro" id="IPR000210">
    <property type="entry name" value="BTB/POZ_dom"/>
</dbReference>
<dbReference type="EMBL" id="AF170722">
    <property type="protein sequence ID" value="AAF17891.1"/>
    <property type="molecule type" value="Genomic_DNA"/>
</dbReference>
<reference evidence="4 6" key="6">
    <citation type="journal article" date="1988" name="Virology">
        <title>Tumorigenic poxviruses: fine analysis of the recombination junctions in malignant rabbit fibroma virus, a recombinant between Shope fibroma virus and myxoma virus.</title>
        <authorList>
            <person name="Upton C."/>
            <person name="Macen J.L."/>
            <person name="Maranchuk R.A."/>
            <person name="DeLange A.M."/>
            <person name="McFadden G."/>
        </authorList>
    </citation>
    <scope>NUCLEOTIDE SEQUENCE [LARGE SCALE GENOMIC DNA]</scope>
    <source>
        <strain evidence="4 6">Kasza</strain>
    </source>
</reference>
<dbReference type="SMART" id="SM00225">
    <property type="entry name" value="BTB"/>
    <property type="match status" value="1"/>
</dbReference>
<dbReference type="KEGG" id="vg:1486852"/>
<evidence type="ECO:0000256" key="2">
    <source>
        <dbReference type="ARBA" id="ARBA00022737"/>
    </source>
</evidence>
<dbReference type="PIRSF" id="PIRSF003716">
    <property type="entry name" value="VAC_F3L"/>
    <property type="match status" value="1"/>
</dbReference>
<dbReference type="InterPro" id="IPR011333">
    <property type="entry name" value="SKP1/BTB/POZ_sf"/>
</dbReference>
<evidence type="ECO:0000313" key="4">
    <source>
        <dbReference type="EMBL" id="AAF17891.1"/>
    </source>
</evidence>
<organismHost>
    <name type="scientific">Oryctolagus cuniculus</name>
    <name type="common">Rabbit</name>
    <dbReference type="NCBI Taxonomy" id="9986"/>
</organismHost>
<reference evidence="6" key="10">
    <citation type="journal article" date="1991" name="Biochem. Biophys. Res. Commun.">
        <title>T2 open reading frame from the Shope fibroma virus encodes a soluble form of the TNF receptor.</title>
        <authorList>
            <person name="Smith C.A."/>
            <person name="Davis T."/>
            <person name="Wignall J.M."/>
            <person name="Din W.S."/>
            <person name="Farrah T."/>
            <person name="Upton C."/>
            <person name="McFadden G."/>
            <person name="Goodwin R.G."/>
        </authorList>
    </citation>
    <scope>NUCLEOTIDE SEQUENCE [LARGE SCALE GENOMIC DNA]</scope>
    <source>
        <strain evidence="6">Kasza</strain>
    </source>
</reference>
<proteinExistence type="predicted"/>
<reference evidence="4 6" key="8">
    <citation type="journal article" date="1990" name="Virology">
        <title>The complete DNA sequence of vaccinia virus.</title>
        <authorList>
            <person name="Goebel S.J."/>
            <person name="Johnson G.P."/>
            <person name="Perkus M.E."/>
            <person name="Davis S.W."/>
            <person name="Winslow J.P."/>
            <person name="Paoletti E."/>
        </authorList>
    </citation>
    <scope>NUCLEOTIDE SEQUENCE [LARGE SCALE GENOMIC DNA]</scope>
    <source>
        <strain evidence="4 6">Kasza</strain>
    </source>
</reference>
<reference evidence="4 6" key="3">
    <citation type="journal article" date="1986" name="Mol. Cell. Biol.">
        <title>DNA sequence homology between the terminal inverted repeats of Shope fibroma virus and an endogenous cellular plasmid species.</title>
        <authorList>
            <person name="Upton C."/>
            <person name="McFadden G."/>
        </authorList>
    </citation>
    <scope>NUCLEOTIDE SEQUENCE [LARGE SCALE GENOMIC DNA]</scope>
    <source>
        <strain evidence="4 6">Kasza</strain>
    </source>
</reference>
<keyword evidence="2" id="KW-0677">Repeat</keyword>
<dbReference type="PANTHER" id="PTHR45632:SF3">
    <property type="entry name" value="KELCH-LIKE PROTEIN 32"/>
    <property type="match status" value="1"/>
</dbReference>
<reference evidence="5 6" key="1">
    <citation type="journal article" date="1984" name="J. Virol.">
        <title>Tumorigenic poxviruses: construction of the composite physical map of the Shope fibroma virus genome.</title>
        <authorList>
            <person name="Delange A.M."/>
            <person name="Macaulay C."/>
            <person name="Block W."/>
            <person name="Mueller T."/>
            <person name="McFadden G."/>
        </authorList>
    </citation>
    <scope>NUCLEOTIDE SEQUENCE [LARGE SCALE GENOMIC DNA]</scope>
    <source>
        <strain evidence="5 6">Kasza</strain>
    </source>
</reference>
<evidence type="ECO:0000256" key="1">
    <source>
        <dbReference type="ARBA" id="ARBA00022441"/>
    </source>
</evidence>
<dbReference type="InterPro" id="IPR024182">
    <property type="entry name" value="Vaccinia_A55R"/>
</dbReference>
<reference evidence="6" key="5">
    <citation type="journal article" date="1987" name="Virology">
        <title>Tumorigenic poxviruses: genomic organization and DNA sequence of the telomeric region of the Shope fibroma virus genome.</title>
        <authorList>
            <person name="Upton C."/>
            <person name="DeLange A.M."/>
            <person name="McFadden G."/>
        </authorList>
    </citation>
    <scope>NUCLEOTIDE SEQUENCE [LARGE SCALE GENOMIC DNA]</scope>
    <source>
        <strain evidence="6">Kasza</strain>
    </source>
</reference>
<dbReference type="CDD" id="cd18186">
    <property type="entry name" value="BTB_POZ_ZBTB_KLHL-like"/>
    <property type="match status" value="1"/>
</dbReference>
<reference evidence="6" key="14">
    <citation type="journal article" date="1992" name="Virus Res.">
        <title>Sequence and analysis of the BamHI 'D' fragment of Shope fibroma virus: comparison with similar regions of related poxviruses.</title>
        <authorList>
            <person name="Strayer D.S."/>
            <person name="Jerng H.H."/>
        </authorList>
    </citation>
    <scope>NUCLEOTIDE SEQUENCE [LARGE SCALE GENOMIC DNA]</scope>
    <source>
        <strain evidence="6">Kasza</strain>
    </source>
</reference>
<dbReference type="Pfam" id="PF00651">
    <property type="entry name" value="BTB"/>
    <property type="match status" value="1"/>
</dbReference>
<accession>Q9PWW8</accession>
<reference evidence="6" key="9">
    <citation type="journal article" date="1990" name="Virology">
        <title>Tumorigenic poxviruses: characterization of the expression of an epidermal growth factor related gene in Shope fibroma virus.</title>
        <authorList>
            <person name="Chang W."/>
            <person name="Macaulay C."/>
            <person name="Hu S.L."/>
            <person name="Tam J.P."/>
            <person name="McFadden G."/>
        </authorList>
    </citation>
    <scope>NUCLEOTIDE SEQUENCE [LARGE SCALE GENOMIC DNA]</scope>
    <source>
        <strain evidence="6">Kasza</strain>
    </source>
</reference>
<protein>
    <submittedName>
        <fullName evidence="4">Gp008L</fullName>
    </submittedName>
    <submittedName>
        <fullName evidence="5">Gp008R</fullName>
    </submittedName>
</protein>
<reference evidence="6" key="15">
    <citation type="journal article" date="1993" name="Proc. Natl. Acad. Sci. U.S.A.">
        <title>Identification of a poxvirus gene encoding a uracil-DNA glycosylase.</title>
        <authorList>
            <person name="Upton C."/>
            <person name="Stuart D.T."/>
            <person name="McFadden G."/>
        </authorList>
    </citation>
    <scope>NUCLEOTIDE SEQUENCE [LARGE SCALE GENOMIC DNA]</scope>
    <source>
        <strain evidence="6">Kasza</strain>
    </source>
</reference>
<reference evidence="6" key="13">
    <citation type="journal article" date="1992" name="J. Gen. Virol.">
        <title>Nucleotide sequence analysis of a unique near-terminal region of the tumorigenic poxvirus, Shope fibroma virus.</title>
        <authorList>
            <person name="Massung R.F."/>
            <person name="McFadden G."/>
            <person name="Moyer R.W."/>
        </authorList>
    </citation>
    <scope>NUCLEOTIDE SEQUENCE [LARGE SCALE GENOMIC DNA]</scope>
    <source>
        <strain evidence="6">Kasza</strain>
    </source>
</reference>
<reference evidence="6" key="2">
    <citation type="journal article" date="1986" name="J. Virol.">
        <title>Identification and nucleotide sequence of the thymidine kinase gene of Shope fibroma virus.</title>
        <authorList>
            <person name="Upton C."/>
            <person name="McFadden G."/>
        </authorList>
    </citation>
    <scope>NUCLEOTIDE SEQUENCE [LARGE SCALE GENOMIC DNA]</scope>
    <source>
        <strain evidence="6">Kasza</strain>
    </source>
</reference>
<dbReference type="SMART" id="SM00612">
    <property type="entry name" value="Kelch"/>
    <property type="match status" value="3"/>
</dbReference>
<sequence length="514" mass="59435">MSYPLYKLFLKGKLCDVEIVAEGKSIRAHRLVLSAYSKYFYSLFNGDFVEKNIDVIVLEADYKTVFDVIYYMYTESIELHKRNNESIFSLAHYLQINPLIKKCAHEFNKIVNEESCIHLFKFSELYDLTELKRRTRWLMPSMVMNSRDQLRALDLEDLLLVLDQIRDNVDRSITLTAVTQWIQANTRRRIRYAVQLAKRIGDSPRTVSSRTVYKQYVMELQNHPEEFRPAYHNCIVFLGGSMKGYVKALNPETGKSVVLSKWWTIEHWEYFTAVCMDDVMYFVGGKIDTISTTNALAYDVKANVWFRIPNLPEHRNEATACALHGCIYLVGGYDADDRPLDTTRYWKPGYDRWYKGPTLVEPVAETSAVLYKSELWILGGRVLRNGVLDTTDVVQKLSGNEWVRVNELSVPKASVTAIVYRERLYCIGGLVDRYTSTNEVLRYRDDTNEWEYVGSTKHKRGGAVGCVFNDELYVFGGTNTYTSERYNGIAWKRSNDVSCYVASMNAAYATYLEL</sequence>
<dbReference type="RefSeq" id="NP_052041.1">
    <property type="nucleotide sequence ID" value="NC_001266.1"/>
</dbReference>
<reference evidence="5 6" key="12">
    <citation type="journal article" date="1991" name="Virology">
        <title>Sequence and analysis of a portion of the genomes of Shope fibroma virus and malignant rabbit fibroma virus that is important for viral replication in lymphocytes.</title>
        <authorList>
            <person name="Strayer D.S."/>
            <person name="Jerng H.H."/>
            <person name="O'Connor K."/>
        </authorList>
    </citation>
    <scope>NUCLEOTIDE SEQUENCE [LARGE SCALE GENOMIC DNA]</scope>
    <source>
        <strain evidence="5 6">Kasza</strain>
    </source>
</reference>
<dbReference type="Gene3D" id="3.30.710.10">
    <property type="entry name" value="Potassium Channel Kv1.1, Chain A"/>
    <property type="match status" value="1"/>
</dbReference>
<evidence type="ECO:0000259" key="3">
    <source>
        <dbReference type="PROSITE" id="PS50097"/>
    </source>
</evidence>
<reference evidence="6" key="21">
    <citation type="journal article" date="1999" name="J. Mol. Biol.">
        <title>Shope fibroma virus DNA topoisomerase catalyses holliday junction resolution and hairpin formation in vitro.</title>
        <authorList>
            <person name="Palaniyar N."/>
            <person name="Gerasimopoulos E."/>
            <person name="Evans D.H."/>
        </authorList>
    </citation>
    <scope>NUCLEOTIDE SEQUENCE [LARGE SCALE GENOMIC DNA]</scope>
    <source>
        <strain evidence="6">Kasza</strain>
    </source>
</reference>
<reference evidence="6" key="7">
    <citation type="journal article" date="1990" name="Virology">
        <title>Identification and DNA sequence of the Shope fibroma virus DNA topoisomerase gene.</title>
        <authorList>
            <person name="Upton C."/>
            <person name="Opgenorth A."/>
            <person name="Traktman P."/>
            <person name="McFadden G."/>
        </authorList>
    </citation>
    <scope>NUCLEOTIDE SEQUENCE [LARGE SCALE GENOMIC DNA]</scope>
    <source>
        <strain evidence="6">Kasza</strain>
    </source>
</reference>
<reference evidence="6" key="20">
    <citation type="journal article" date="1997" name="Virology">
        <title>The T1/35kDa family of poxvirus-secreted proteins bind chemokines and modulate leukocyte influx into virus-infected tissues.</title>
        <authorList>
            <person name="Graham K.A."/>
            <person name="Lalani A.S."/>
            <person name="Macen J.L."/>
            <person name="Ness T.L."/>
            <person name="Barry M."/>
            <person name="Liu L.Y."/>
            <person name="Lucas A."/>
            <person name="Clark-Lewis I."/>
            <person name="Moyer R.W."/>
            <person name="McFadden G."/>
        </authorList>
    </citation>
    <scope>NUCLEOTIDE SEQUENCE [LARGE SCALE GENOMIC DNA]</scope>
    <source>
        <strain evidence="6">Kasza</strain>
    </source>
</reference>
<reference evidence="6" key="4">
    <citation type="journal article" date="1986" name="Virology">
        <title>Tumorigenic poxviruses: analysis of viral DNA sequences implicated in the tumorigenicity of Shope fibroma virus and malignant rabbit virus.</title>
        <authorList>
            <person name="Upton C."/>
            <person name="McFadden G."/>
        </authorList>
    </citation>
    <scope>NUCLEOTIDE SEQUENCE [LARGE SCALE GENOMIC DNA]</scope>
    <source>
        <strain evidence="6">Kasza</strain>
    </source>
</reference>
<reference evidence="6" key="16">
    <citation type="journal article" date="1994" name="J. Virol.">
        <title>A poxvirus protein with a RING finger motif binds zinc and localizes in virus factories.</title>
        <authorList>
            <person name="Upton C."/>
            <person name="Schiff L."/>
            <person name="Rice S.A."/>
            <person name="Dowdeswell T."/>
            <person name="Yang X."/>
            <person name="McFadden G."/>
        </authorList>
    </citation>
    <scope>NUCLEOTIDE SEQUENCE [LARGE SCALE GENOMIC DNA]</scope>
    <source>
        <strain evidence="6">Kasza</strain>
    </source>
</reference>
<dbReference type="SUPFAM" id="SSF54695">
    <property type="entry name" value="POZ domain"/>
    <property type="match status" value="1"/>
</dbReference>
<name>Q9PWW8_RFVKA</name>
<dbReference type="Pfam" id="PF01344">
    <property type="entry name" value="Kelch_1"/>
    <property type="match status" value="3"/>
</dbReference>
<evidence type="ECO:0000313" key="6">
    <source>
        <dbReference type="Proteomes" id="UP000000868"/>
    </source>
</evidence>
<dbReference type="RefSeq" id="NP_051895.1">
    <property type="nucleotide sequence ID" value="NC_001266.1"/>
</dbReference>
<reference evidence="6" key="18">
    <citation type="journal article" date="1995" name="Virology">
        <title>Myxoma virus and Shope fibroma virus encode dual-specificity tyrosine/serine phosphatases which are essential for virus viability.</title>
        <authorList>
            <person name="Mossman K."/>
            <person name="Ostergaard H."/>
            <person name="Upton C."/>
            <person name="McFadden G."/>
        </authorList>
    </citation>
    <scope>NUCLEOTIDE SEQUENCE [LARGE SCALE GENOMIC DNA]</scope>
    <source>
        <strain evidence="6">Kasza</strain>
    </source>
</reference>
<evidence type="ECO:0000313" key="5">
    <source>
        <dbReference type="EMBL" id="AAF18034.1"/>
    </source>
</evidence>
<gene>
    <name evidence="5" type="primary">s008R</name>
    <name evidence="4" type="synonym">s008L</name>
</gene>
<keyword evidence="6" id="KW-1185">Reference proteome</keyword>
<organism evidence="6">
    <name type="scientific">Rabbit fibroma virus (strain Kasza)</name>
    <name type="common">RFV</name>
    <name type="synonym">Shope fibroma virus (strain Kasza)</name>
    <dbReference type="NCBI Taxonomy" id="10272"/>
    <lineage>
        <taxon>Viruses</taxon>
        <taxon>Varidnaviria</taxon>
        <taxon>Bamfordvirae</taxon>
        <taxon>Nucleocytoviricota</taxon>
        <taxon>Pokkesviricetes</taxon>
        <taxon>Chitovirales</taxon>
        <taxon>Poxviridae</taxon>
        <taxon>Chordopoxvirinae</taxon>
        <taxon>Leporipoxvirus</taxon>
        <taxon>Leporipoxvirus shope</taxon>
        <taxon>Rabbit fibroma virus</taxon>
    </lineage>
</organism>
<dbReference type="SUPFAM" id="SSF117281">
    <property type="entry name" value="Kelch motif"/>
    <property type="match status" value="1"/>
</dbReference>
<reference evidence="5 6" key="23">
    <citation type="journal article" date="1999" name="Virology">
        <title>The complete genome sequence of shope (Rabbit) fibroma virus.</title>
        <authorList>
            <person name="Willer D.O."/>
            <person name="McFadden G."/>
            <person name="Evans D.H."/>
        </authorList>
    </citation>
    <scope>NUCLEOTIDE SEQUENCE [LARGE SCALE GENOMIC DNA]</scope>
    <source>
        <strain evidence="5 6">Kasza</strain>
    </source>
</reference>
<reference evidence="6" key="22">
    <citation type="journal article" date="1999" name="J. Virol.">
        <title>Myxoma virus encodes an alpha2,3-sialyltransferase that enhances virulence.</title>
        <authorList>
            <person name="Jackson R.J."/>
            <person name="Hall D.F."/>
            <person name="Kerr P.J."/>
        </authorList>
    </citation>
    <scope>NUCLEOTIDE SEQUENCE [LARGE SCALE GENOMIC DNA]</scope>
    <source>
        <strain evidence="6">Kasza</strain>
    </source>
</reference>
<feature type="domain" description="BTB" evidence="3">
    <location>
        <begin position="15"/>
        <end position="81"/>
    </location>
</feature>
<dbReference type="PANTHER" id="PTHR45632">
    <property type="entry name" value="LD33804P"/>
    <property type="match status" value="1"/>
</dbReference>
<dbReference type="EMBL" id="AF170722">
    <property type="protein sequence ID" value="AAF18034.1"/>
    <property type="molecule type" value="Genomic_DNA"/>
</dbReference>
<dbReference type="Proteomes" id="UP000000868">
    <property type="component" value="Segment"/>
</dbReference>
<dbReference type="KEGG" id="vg:1486995"/>
<dbReference type="Gene3D" id="2.120.10.80">
    <property type="entry name" value="Kelch-type beta propeller"/>
    <property type="match status" value="1"/>
</dbReference>
<reference evidence="6" key="19">
    <citation type="journal article" date="1995" name="Virology">
        <title>Species specificity of ectromelia virus and vaccinia virus interferon-gamma binding proteins.</title>
        <authorList>
            <person name="Mossman K."/>
            <person name="Upton C."/>
            <person name="Buller R.M."/>
            <person name="McFadden G."/>
        </authorList>
    </citation>
    <scope>NUCLEOTIDE SEQUENCE [LARGE SCALE GENOMIC DNA]</scope>
    <source>
        <strain evidence="6">Kasza</strain>
    </source>
</reference>
<dbReference type="InterPro" id="IPR015915">
    <property type="entry name" value="Kelch-typ_b-propeller"/>
</dbReference>
<dbReference type="PROSITE" id="PS50097">
    <property type="entry name" value="BTB"/>
    <property type="match status" value="1"/>
</dbReference>
<reference evidence="6" key="17">
    <citation type="journal article" date="1994" name="Virology">
        <title>Characterization of the Shope fibroma virus DNA ligase gene.</title>
        <authorList>
            <person name="Parks R.J."/>
            <person name="Lichty B.D."/>
            <person name="Karakis C."/>
            <person name="Evans D.H."/>
        </authorList>
    </citation>
    <scope>NUCLEOTIDE SEQUENCE [LARGE SCALE GENOMIC DNA]</scope>
    <source>
        <strain evidence="6">Kasza</strain>
    </source>
</reference>
<keyword evidence="1" id="KW-0880">Kelch repeat</keyword>